<organism evidence="1 2">
    <name type="scientific">Tuber magnatum</name>
    <name type="common">white Piedmont truffle</name>
    <dbReference type="NCBI Taxonomy" id="42249"/>
    <lineage>
        <taxon>Eukaryota</taxon>
        <taxon>Fungi</taxon>
        <taxon>Dikarya</taxon>
        <taxon>Ascomycota</taxon>
        <taxon>Pezizomycotina</taxon>
        <taxon>Pezizomycetes</taxon>
        <taxon>Pezizales</taxon>
        <taxon>Tuberaceae</taxon>
        <taxon>Tuber</taxon>
    </lineage>
</organism>
<comment type="caution">
    <text evidence="1">The sequence shown here is derived from an EMBL/GenBank/DDBJ whole genome shotgun (WGS) entry which is preliminary data.</text>
</comment>
<gene>
    <name evidence="1" type="ORF">C7212DRAFT_213327</name>
</gene>
<feature type="non-terminal residue" evidence="1">
    <location>
        <position position="1"/>
    </location>
</feature>
<dbReference type="OrthoDB" id="5386278at2759"/>
<dbReference type="STRING" id="42249.A0A317SK75"/>
<dbReference type="EMBL" id="PYWC01000070">
    <property type="protein sequence ID" value="PWW73990.1"/>
    <property type="molecule type" value="Genomic_DNA"/>
</dbReference>
<dbReference type="Proteomes" id="UP000246991">
    <property type="component" value="Unassembled WGS sequence"/>
</dbReference>
<dbReference type="AlphaFoldDB" id="A0A317SK75"/>
<keyword evidence="2" id="KW-1185">Reference proteome</keyword>
<evidence type="ECO:0000313" key="2">
    <source>
        <dbReference type="Proteomes" id="UP000246991"/>
    </source>
</evidence>
<name>A0A317SK75_9PEZI</name>
<accession>A0A317SK75</accession>
<evidence type="ECO:0000313" key="1">
    <source>
        <dbReference type="EMBL" id="PWW73990.1"/>
    </source>
</evidence>
<reference evidence="1 2" key="1">
    <citation type="submission" date="2018-03" db="EMBL/GenBank/DDBJ databases">
        <title>Genomes of Pezizomycetes fungi and the evolution of truffles.</title>
        <authorList>
            <person name="Murat C."/>
            <person name="Payen T."/>
            <person name="Noel B."/>
            <person name="Kuo A."/>
            <person name="Martin F.M."/>
        </authorList>
    </citation>
    <scope>NUCLEOTIDE SEQUENCE [LARGE SCALE GENOMIC DNA]</scope>
    <source>
        <strain evidence="1">091103-1</strain>
    </source>
</reference>
<proteinExistence type="predicted"/>
<protein>
    <submittedName>
        <fullName evidence="1">Uncharacterized protein</fullName>
    </submittedName>
</protein>
<sequence>VKTILKIVVDDLSGVPLSDEVIGDCLKPFGVEIWDWRKWDLCSYTILEATPNIQELRLYSSENRAVLQSWCSTSGLRILPKFS</sequence>